<protein>
    <submittedName>
        <fullName evidence="3">BglG family transcriptional antiterminator</fullName>
    </submittedName>
</protein>
<dbReference type="InterPro" id="IPR004341">
    <property type="entry name" value="CAT_RNA-bd_dom"/>
</dbReference>
<dbReference type="Gene3D" id="2.30.24.10">
    <property type="entry name" value="CAT RNA-binding domain"/>
    <property type="match status" value="1"/>
</dbReference>
<dbReference type="PANTHER" id="PTHR30185">
    <property type="entry name" value="CRYPTIC BETA-GLUCOSIDE BGL OPERON ANTITERMINATOR"/>
    <property type="match status" value="1"/>
</dbReference>
<keyword evidence="4" id="KW-1185">Reference proteome</keyword>
<evidence type="ECO:0000313" key="3">
    <source>
        <dbReference type="EMBL" id="RDI37960.1"/>
    </source>
</evidence>
<dbReference type="NCBIfam" id="NF047357">
    <property type="entry name" value="antiterm_GlcT"/>
    <property type="match status" value="1"/>
</dbReference>
<dbReference type="AlphaFoldDB" id="A0A370G430"/>
<dbReference type="InterPro" id="IPR050661">
    <property type="entry name" value="BglG_antiterminators"/>
</dbReference>
<name>A0A370G430_9BACI</name>
<evidence type="ECO:0000313" key="4">
    <source>
        <dbReference type="Proteomes" id="UP000255326"/>
    </source>
</evidence>
<dbReference type="Gene3D" id="1.20.58.1950">
    <property type="match status" value="1"/>
</dbReference>
<dbReference type="InterPro" id="IPR036634">
    <property type="entry name" value="PRD_sf"/>
</dbReference>
<comment type="caution">
    <text evidence="3">The sequence shown here is derived from an EMBL/GenBank/DDBJ whole genome shotgun (WGS) entry which is preliminary data.</text>
</comment>
<dbReference type="InterPro" id="IPR036650">
    <property type="entry name" value="CAT_RNA-bd_dom_sf"/>
</dbReference>
<accession>A0A370G430</accession>
<dbReference type="SMART" id="SM01061">
    <property type="entry name" value="CAT_RBD"/>
    <property type="match status" value="1"/>
</dbReference>
<dbReference type="Gene3D" id="1.10.1790.10">
    <property type="entry name" value="PRD domain"/>
    <property type="match status" value="1"/>
</dbReference>
<dbReference type="GO" id="GO:0003723">
    <property type="term" value="F:RNA binding"/>
    <property type="evidence" value="ECO:0007669"/>
    <property type="project" value="InterPro"/>
</dbReference>
<dbReference type="OrthoDB" id="9813552at2"/>
<dbReference type="SUPFAM" id="SSF63520">
    <property type="entry name" value="PTS-regulatory domain, PRD"/>
    <property type="match status" value="2"/>
</dbReference>
<organism evidence="3 4">
    <name type="scientific">Falsibacillus pallidus</name>
    <dbReference type="NCBI Taxonomy" id="493781"/>
    <lineage>
        <taxon>Bacteria</taxon>
        <taxon>Bacillati</taxon>
        <taxon>Bacillota</taxon>
        <taxon>Bacilli</taxon>
        <taxon>Bacillales</taxon>
        <taxon>Bacillaceae</taxon>
        <taxon>Falsibacillus</taxon>
    </lineage>
</organism>
<dbReference type="PANTHER" id="PTHR30185:SF16">
    <property type="entry name" value="PROTEIN GLCT"/>
    <property type="match status" value="1"/>
</dbReference>
<dbReference type="InterPro" id="IPR011608">
    <property type="entry name" value="PRD"/>
</dbReference>
<reference evidence="3 4" key="1">
    <citation type="submission" date="2018-07" db="EMBL/GenBank/DDBJ databases">
        <title>Genomic Encyclopedia of Type Strains, Phase IV (KMG-IV): sequencing the most valuable type-strain genomes for metagenomic binning, comparative biology and taxonomic classification.</title>
        <authorList>
            <person name="Goeker M."/>
        </authorList>
    </citation>
    <scope>NUCLEOTIDE SEQUENCE [LARGE SCALE GENOMIC DNA]</scope>
    <source>
        <strain evidence="3 4">DSM 25281</strain>
    </source>
</reference>
<dbReference type="RefSeq" id="WP_114747105.1">
    <property type="nucleotide sequence ID" value="NZ_QQAY01000020.1"/>
</dbReference>
<dbReference type="Proteomes" id="UP000255326">
    <property type="component" value="Unassembled WGS sequence"/>
</dbReference>
<gene>
    <name evidence="3" type="ORF">DFR59_12060</name>
</gene>
<dbReference type="Pfam" id="PF00874">
    <property type="entry name" value="PRD"/>
    <property type="match status" value="2"/>
</dbReference>
<dbReference type="Pfam" id="PF03123">
    <property type="entry name" value="CAT_RBD"/>
    <property type="match status" value="1"/>
</dbReference>
<dbReference type="SUPFAM" id="SSF50151">
    <property type="entry name" value="SacY-like RNA-binding domain"/>
    <property type="match status" value="1"/>
</dbReference>
<feature type="domain" description="PRD" evidence="2">
    <location>
        <begin position="175"/>
        <end position="281"/>
    </location>
</feature>
<proteinExistence type="predicted"/>
<sequence>MAEYIVARVLNNNVLIAQFAEEKDEVVLIGKGIGFNRKKGDSIDESSVEKTFVLKGEKEKEQYKKLLPFIDEDMLGIIISSIELIRERTNTFLNEHIHVALTDHIMFAITRLMRGMSIRNPFLIETRALYPFEYEVAREVVELINETANVNLPEGEIGFIALHIHSAMVNKDLSEINQHSQLIGSLIQTIEEQFKIELNKESVDYMRLVRHLRYTIERVLTGEIVEEPKKIASLLKEEYPLCYNLSWKLVKMMQQTLKKPVYDAEAVYLTMHLQRIQDKIK</sequence>
<keyword evidence="1" id="KW-0677">Repeat</keyword>
<dbReference type="GO" id="GO:0006355">
    <property type="term" value="P:regulation of DNA-templated transcription"/>
    <property type="evidence" value="ECO:0007669"/>
    <property type="project" value="InterPro"/>
</dbReference>
<dbReference type="Gene3D" id="1.20.890.100">
    <property type="match status" value="1"/>
</dbReference>
<evidence type="ECO:0000259" key="2">
    <source>
        <dbReference type="PROSITE" id="PS51372"/>
    </source>
</evidence>
<evidence type="ECO:0000256" key="1">
    <source>
        <dbReference type="ARBA" id="ARBA00022737"/>
    </source>
</evidence>
<dbReference type="EMBL" id="QQAY01000020">
    <property type="protein sequence ID" value="RDI37960.1"/>
    <property type="molecule type" value="Genomic_DNA"/>
</dbReference>
<dbReference type="PROSITE" id="PS51372">
    <property type="entry name" value="PRD_2"/>
    <property type="match status" value="2"/>
</dbReference>
<feature type="domain" description="PRD" evidence="2">
    <location>
        <begin position="69"/>
        <end position="174"/>
    </location>
</feature>